<reference evidence="8 9" key="1">
    <citation type="submission" date="2016-08" db="EMBL/GenBank/DDBJ databases">
        <authorList>
            <person name="Seilhamer J.J."/>
        </authorList>
    </citation>
    <scope>NUCLEOTIDE SEQUENCE [LARGE SCALE GENOMIC DNA]</scope>
    <source>
        <strain evidence="8 9">VC14762</strain>
    </source>
</reference>
<keyword evidence="3" id="KW-0472">Membrane</keyword>
<evidence type="ECO:0000256" key="2">
    <source>
        <dbReference type="SAM" id="MobiDB-lite"/>
    </source>
</evidence>
<name>A0A1V2VU04_9BURK</name>
<keyword evidence="1" id="KW-0677">Repeat</keyword>
<dbReference type="Pfam" id="PF25799">
    <property type="entry name" value="prePAAR_I"/>
    <property type="match status" value="1"/>
</dbReference>
<feature type="binding site" evidence="10">
    <location>
        <position position="1345"/>
    </location>
    <ligand>
        <name>Zn(2+)</name>
        <dbReference type="ChEBI" id="CHEBI:29105"/>
    </ligand>
</feature>
<dbReference type="Gene3D" id="2.60.200.60">
    <property type="match status" value="1"/>
</dbReference>
<keyword evidence="10" id="KW-0002">3D-structure</keyword>
<feature type="domain" description="Double-stranded DNA deaminase toxin A prePAAR motif" evidence="7">
    <location>
        <begin position="1"/>
        <end position="57"/>
    </location>
</feature>
<dbReference type="InterPro" id="IPR045351">
    <property type="entry name" value="DUF6531"/>
</dbReference>
<dbReference type="Pfam" id="PF05488">
    <property type="entry name" value="PAAR_motif"/>
    <property type="match status" value="1"/>
</dbReference>
<dbReference type="PANTHER" id="PTHR32305">
    <property type="match status" value="1"/>
</dbReference>
<feature type="transmembrane region" description="Helical" evidence="3">
    <location>
        <begin position="16"/>
        <end position="36"/>
    </location>
</feature>
<evidence type="ECO:0000259" key="4">
    <source>
        <dbReference type="Pfam" id="PF03527"/>
    </source>
</evidence>
<dbReference type="SMR" id="A0A1V2VU04"/>
<protein>
    <submittedName>
        <fullName evidence="8">Uncharacterized protein</fullName>
    </submittedName>
</protein>
<dbReference type="Pfam" id="PF20148">
    <property type="entry name" value="DUF6531"/>
    <property type="match status" value="1"/>
</dbReference>
<keyword evidence="10" id="KW-0479">Metal-binding</keyword>
<feature type="region of interest" description="Disordered" evidence="2">
    <location>
        <begin position="1404"/>
        <end position="1427"/>
    </location>
</feature>
<proteinExistence type="evidence at protein level"/>
<feature type="domain" description="DUF6531" evidence="5">
    <location>
        <begin position="231"/>
        <end position="306"/>
    </location>
</feature>
<dbReference type="InterPro" id="IPR031325">
    <property type="entry name" value="RHS_repeat"/>
</dbReference>
<reference evidence="10" key="2">
    <citation type="journal article" date="2020" name="Nature">
        <title>A bacterial cytidine deaminase toxin enables CRISPR-free mitochondrial base editing.</title>
        <authorList>
            <person name="Mok B.Y."/>
            <person name="de Moraes M.H."/>
            <person name="Zeng J."/>
            <person name="Bosch D.E."/>
            <person name="Kotrys A.V."/>
            <person name="Raguram A."/>
            <person name="Hsu F."/>
            <person name="Radey M.C."/>
            <person name="Peterson S.B."/>
            <person name="Mootha V.K."/>
            <person name="Mougous J.D."/>
            <person name="Liu D.R."/>
        </authorList>
    </citation>
    <scope>X-RAY CRYSTALLOGRAPHY (2.49 ANGSTROMS) OF 1261-1427 IN COMPLEX WITH ZN(2+)</scope>
</reference>
<dbReference type="Pfam" id="PF03527">
    <property type="entry name" value="RHS"/>
    <property type="match status" value="1"/>
</dbReference>
<dbReference type="InterPro" id="IPR001826">
    <property type="entry name" value="RHS"/>
</dbReference>
<feature type="domain" description="Teneurin-like YD-shell" evidence="6">
    <location>
        <begin position="479"/>
        <end position="599"/>
    </location>
</feature>
<dbReference type="RefSeq" id="WP_077020417.1">
    <property type="nucleotide sequence ID" value="NZ_CADETK010000016.1"/>
</dbReference>
<evidence type="ECO:0000313" key="9">
    <source>
        <dbReference type="Proteomes" id="UP000188543"/>
    </source>
</evidence>
<evidence type="ECO:0007829" key="10">
    <source>
        <dbReference type="PDB" id="6U08"/>
    </source>
</evidence>
<dbReference type="OrthoDB" id="5445630at2"/>
<dbReference type="PANTHER" id="PTHR32305:SF15">
    <property type="entry name" value="PROTEIN RHSA-RELATED"/>
    <property type="match status" value="1"/>
</dbReference>
<feature type="binding site" evidence="10">
    <location>
        <position position="1347"/>
    </location>
    <ligand>
        <name>Zn(2+)</name>
        <dbReference type="ChEBI" id="CHEBI:29105"/>
    </ligand>
</feature>
<dbReference type="PDB" id="6U08">
    <property type="method" value="X-ray"/>
    <property type="resolution" value="2.49 A"/>
    <property type="chains" value="A/C/E/G=1261-1427"/>
</dbReference>
<feature type="binding site" evidence="10">
    <location>
        <position position="1376"/>
    </location>
    <ligand>
        <name>Zn(2+)</name>
        <dbReference type="ChEBI" id="CHEBI:29105"/>
    </ligand>
</feature>
<accession>A0A1V2VU04</accession>
<organism evidence="8 9">
    <name type="scientific">Burkholderia cenocepacia</name>
    <dbReference type="NCBI Taxonomy" id="95486"/>
    <lineage>
        <taxon>Bacteria</taxon>
        <taxon>Pseudomonadati</taxon>
        <taxon>Pseudomonadota</taxon>
        <taxon>Betaproteobacteria</taxon>
        <taxon>Burkholderiales</taxon>
        <taxon>Burkholderiaceae</taxon>
        <taxon>Burkholderia</taxon>
        <taxon>Burkholderia cepacia complex</taxon>
    </lineage>
</organism>
<dbReference type="Gene3D" id="2.180.10.10">
    <property type="entry name" value="RHS repeat-associated core"/>
    <property type="match status" value="3"/>
</dbReference>
<dbReference type="InterPro" id="IPR050708">
    <property type="entry name" value="T6SS_VgrG/RHS"/>
</dbReference>
<keyword evidence="3" id="KW-1133">Transmembrane helix</keyword>
<dbReference type="Proteomes" id="UP000188543">
    <property type="component" value="Unassembled WGS sequence"/>
</dbReference>
<dbReference type="GO" id="GO:0046872">
    <property type="term" value="F:metal ion binding"/>
    <property type="evidence" value="ECO:0007669"/>
    <property type="project" value="UniProtKB-KW"/>
</dbReference>
<dbReference type="InterPro" id="IPR056823">
    <property type="entry name" value="TEN-like_YD-shell"/>
</dbReference>
<dbReference type="Pfam" id="PF05593">
    <property type="entry name" value="RHS_repeat"/>
    <property type="match status" value="2"/>
</dbReference>
<evidence type="ECO:0000313" key="8">
    <source>
        <dbReference type="EMBL" id="ONU76548.1"/>
    </source>
</evidence>
<evidence type="ECO:0000259" key="5">
    <source>
        <dbReference type="Pfam" id="PF20148"/>
    </source>
</evidence>
<feature type="compositionally biased region" description="Polar residues" evidence="2">
    <location>
        <begin position="1412"/>
        <end position="1421"/>
    </location>
</feature>
<feature type="domain" description="Teneurin-like YD-shell" evidence="6">
    <location>
        <begin position="977"/>
        <end position="1109"/>
    </location>
</feature>
<dbReference type="Pfam" id="PF25023">
    <property type="entry name" value="TEN_YD-shell"/>
    <property type="match status" value="2"/>
</dbReference>
<evidence type="ECO:0000259" key="7">
    <source>
        <dbReference type="Pfam" id="PF25799"/>
    </source>
</evidence>
<comment type="caution">
    <text evidence="8">The sequence shown here is derived from an EMBL/GenBank/DDBJ whole genome shotgun (WGS) entry which is preliminary data.</text>
</comment>
<dbReference type="NCBIfam" id="TIGR01643">
    <property type="entry name" value="YD_repeat_2x"/>
    <property type="match status" value="7"/>
</dbReference>
<gene>
    <name evidence="8" type="ORF">A8E72_33435</name>
</gene>
<feature type="domain" description="RHS protein conserved region" evidence="4">
    <location>
        <begin position="1181"/>
        <end position="1214"/>
    </location>
</feature>
<keyword evidence="3" id="KW-0812">Transmembrane</keyword>
<dbReference type="InterPro" id="IPR022385">
    <property type="entry name" value="Rhs_assc_core"/>
</dbReference>
<dbReference type="CDD" id="cd14742">
    <property type="entry name" value="PAAR_RHS"/>
    <property type="match status" value="1"/>
</dbReference>
<dbReference type="InterPro" id="IPR006530">
    <property type="entry name" value="YD"/>
</dbReference>
<evidence type="ECO:0000259" key="6">
    <source>
        <dbReference type="Pfam" id="PF25023"/>
    </source>
</evidence>
<sequence length="1427" mass="156683">MYEAARVTDPIDHTSALAGFLVGAVLGIALIAAVAFATFTCGFGVALLAGMMAGIGAQALLSIGESIGKMFSSQSGNIITGSPDVYVNSLSAAYATLSGVACSKHNPIPLVAQGSTNIFINGRPAARKDDKITCGATIGDGSHDTFFHGGTQTYLPVDDEVPPWLRTATDWAFTLAGLVGGLGGLLKASGGLSRAVLPCAAKFIGGYVLGEAFGRYVAGPAINKAIGGLFGNPIDVTTGRKILLAESETDYVIPSPLPVAIKRFYSSGIDYAGTLGRGWVLPWEIRLHARDGRLWYTDAQGRESGFPMLRAGQAAFSEADQRYLTRTPDGRYILHDLGERYYDFGQYDPESGRIAWVRRVEDQAGQWYQFERDSRGRVTEILTCGGLRAVLDYETVFGRLGTVTLVHEDERRLAVTYGYDENGQLASVTDANGAGVRQFAYTNGLMTNHMNALGFTSSYVWSKIEGEPRVVETHTSEGENWTFEYDVAGRQTRVRHADGRTAHWRFDAQSQIVEYTDLDGAFYRIKYDAVGMPVMLMLPGDRTVMFEYDDAGRIIAETDPLGRTTRTRYDGNSLRPVEVVGPDGGAWRVEYDQQGRVVSNQDSLGRENRYEYPKALTALPSAHIDALGGRKTLEWNSLGKLVGYTDCSGKTTRTSFDAFGRICSRENALGQRITYDVRPTGEPRRVTYPDGSSETFEYDAAGTLVRYIGLGGRVQELLRNARGQLIEAVDPAGRRVQYRYDVEGRLRELQQDHARYTFTYSAGGRLLTETRPDGILRRFEYGEAGELLGLDIVGAPDPHATGNRSVRTIRFERDRMGVLKVQRTPTEVTRYQHDKGDRLVKVERVPTPSGIALGIVPDAVEFEYDKGGRLVAEHGSNGSVIYTLDELDNVVSLGLPHDQTLQMLRYGSGHVHQIRFGDQVVADFERDDLHREVSRTQGRLTQRSGYDPLGRKVWQSAGIDPEMLGRGSGQLWRNYGYDAAGDLIETSDSLRGSTRFSYDPAGRLISRANPLDRKFEEFAWDAAGNLLDDAQRKSRGYVEGNRLLMWQDLRFEYDPFGNLATKRRGANQTQRFTYDGQDRLITVHTQDVRGVVETRFAYDPLGRRIAKTDTAFDLRGMKLRAETKRFVWEGLRLVQEVRETGVSSYVYSPDAPYSPVARADTVMAEALAATVIDSAKRAARIFHFHTDPVGALQEVTDEAGEVAWAGQYAAWGKVEATNRGVTAARTDQPLRFAGQYADDSTGLHYNTFRFYDPDVGRFINQDPIGLNGGANVYHYAPNPVGWVDPWGLAGSYALGPYQISAPQLPAYNGQTVGTFYYVNDAGGLESKVFSSGGPTPYPNYANAGHVEGQSALFMRDNGISEGLVFHNNPEGTCGFCVNMTETLLPENAKMTVVPPEGAIPVKRGATGETKVFTGNSNSPKSPTKGGC</sequence>
<evidence type="ECO:0000256" key="3">
    <source>
        <dbReference type="SAM" id="Phobius"/>
    </source>
</evidence>
<dbReference type="InterPro" id="IPR008727">
    <property type="entry name" value="PAAR_motif"/>
</dbReference>
<dbReference type="NCBIfam" id="TIGR03696">
    <property type="entry name" value="Rhs_assc_core"/>
    <property type="match status" value="1"/>
</dbReference>
<evidence type="ECO:0000256" key="1">
    <source>
        <dbReference type="ARBA" id="ARBA00022737"/>
    </source>
</evidence>
<keyword evidence="10" id="KW-0862">Zinc</keyword>
<feature type="transmembrane region" description="Helical" evidence="3">
    <location>
        <begin position="43"/>
        <end position="64"/>
    </location>
</feature>
<dbReference type="EMBL" id="MUTJ01000099">
    <property type="protein sequence ID" value="ONU76548.1"/>
    <property type="molecule type" value="Genomic_DNA"/>
</dbReference>
<dbReference type="InterPro" id="IPR057925">
    <property type="entry name" value="prePAAR_DddA"/>
</dbReference>